<dbReference type="EMBL" id="AP014936">
    <property type="protein sequence ID" value="BAU49547.1"/>
    <property type="molecule type" value="Genomic_DNA"/>
</dbReference>
<sequence>MGKTVKALVGTTAAFLVGSLLWTTPAQAAGQVPDDKTCKDEEAVKKLDTATQGGCVVINRRKGNCMACHQIAGISSGNIAPPLVAMKQRFPDKAKLRAQISNPHQFNPDSVMPPFGEHKILSPDEIDKVVEFVLTL</sequence>
<protein>
    <submittedName>
        <fullName evidence="7">Cytochrome Cbb3</fullName>
    </submittedName>
</protein>
<evidence type="ECO:0000256" key="1">
    <source>
        <dbReference type="ARBA" id="ARBA00022617"/>
    </source>
</evidence>
<dbReference type="RefSeq" id="WP_096461936.1">
    <property type="nucleotide sequence ID" value="NZ_AP014936.1"/>
</dbReference>
<evidence type="ECO:0000256" key="3">
    <source>
        <dbReference type="ARBA" id="ARBA00023004"/>
    </source>
</evidence>
<feature type="signal peptide" evidence="5">
    <location>
        <begin position="1"/>
        <end position="28"/>
    </location>
</feature>
<feature type="domain" description="Cytochrome c" evidence="6">
    <location>
        <begin position="48"/>
        <end position="136"/>
    </location>
</feature>
<keyword evidence="8" id="KW-1185">Reference proteome</keyword>
<keyword evidence="3 4" id="KW-0408">Iron</keyword>
<name>A0A1B4VFM3_9GAMM</name>
<dbReference type="Pfam" id="PF13442">
    <property type="entry name" value="Cytochrome_CBB3"/>
    <property type="match status" value="1"/>
</dbReference>
<dbReference type="GO" id="GO:0020037">
    <property type="term" value="F:heme binding"/>
    <property type="evidence" value="ECO:0007669"/>
    <property type="project" value="InterPro"/>
</dbReference>
<keyword evidence="2 4" id="KW-0479">Metal-binding</keyword>
<evidence type="ECO:0000256" key="5">
    <source>
        <dbReference type="SAM" id="SignalP"/>
    </source>
</evidence>
<keyword evidence="1 4" id="KW-0349">Heme</keyword>
<evidence type="ECO:0000313" key="8">
    <source>
        <dbReference type="Proteomes" id="UP000218899"/>
    </source>
</evidence>
<keyword evidence="5" id="KW-0732">Signal</keyword>
<gene>
    <name evidence="7" type="ORF">SVA_2999</name>
</gene>
<dbReference type="InterPro" id="IPR036909">
    <property type="entry name" value="Cyt_c-like_dom_sf"/>
</dbReference>
<evidence type="ECO:0000313" key="7">
    <source>
        <dbReference type="EMBL" id="BAU49547.1"/>
    </source>
</evidence>
<evidence type="ECO:0000259" key="6">
    <source>
        <dbReference type="PROSITE" id="PS51007"/>
    </source>
</evidence>
<dbReference type="InterPro" id="IPR009056">
    <property type="entry name" value="Cyt_c-like_dom"/>
</dbReference>
<dbReference type="OrthoDB" id="9793634at2"/>
<reference evidence="7 8" key="1">
    <citation type="submission" date="2015-08" db="EMBL/GenBank/DDBJ databases">
        <title>Complete genome sequence of Sulfurifustis variabilis.</title>
        <authorList>
            <person name="Miura A."/>
            <person name="Kojima H."/>
            <person name="Fukui M."/>
        </authorList>
    </citation>
    <scope>NUCLEOTIDE SEQUENCE [LARGE SCALE GENOMIC DNA]</scope>
    <source>
        <strain evidence="8">skN76</strain>
    </source>
</reference>
<accession>A0A1B4VFM3</accession>
<dbReference type="Gene3D" id="1.10.760.10">
    <property type="entry name" value="Cytochrome c-like domain"/>
    <property type="match status" value="1"/>
</dbReference>
<dbReference type="SUPFAM" id="SSF46626">
    <property type="entry name" value="Cytochrome c"/>
    <property type="match status" value="1"/>
</dbReference>
<dbReference type="NCBIfam" id="TIGR04485">
    <property type="entry name" value="thiosulf_SoxX"/>
    <property type="match status" value="1"/>
</dbReference>
<dbReference type="KEGG" id="sva:SVA_2999"/>
<dbReference type="InterPro" id="IPR030999">
    <property type="entry name" value="Thiosulf_SoxX"/>
</dbReference>
<dbReference type="GO" id="GO:0009055">
    <property type="term" value="F:electron transfer activity"/>
    <property type="evidence" value="ECO:0007669"/>
    <property type="project" value="InterPro"/>
</dbReference>
<dbReference type="AlphaFoldDB" id="A0A1B4VFM3"/>
<evidence type="ECO:0000256" key="4">
    <source>
        <dbReference type="PROSITE-ProRule" id="PRU00433"/>
    </source>
</evidence>
<dbReference type="GO" id="GO:0046872">
    <property type="term" value="F:metal ion binding"/>
    <property type="evidence" value="ECO:0007669"/>
    <property type="project" value="UniProtKB-KW"/>
</dbReference>
<dbReference type="Proteomes" id="UP000218899">
    <property type="component" value="Chromosome"/>
</dbReference>
<evidence type="ECO:0000256" key="2">
    <source>
        <dbReference type="ARBA" id="ARBA00022723"/>
    </source>
</evidence>
<proteinExistence type="predicted"/>
<dbReference type="PROSITE" id="PS51007">
    <property type="entry name" value="CYTC"/>
    <property type="match status" value="1"/>
</dbReference>
<feature type="chain" id="PRO_5008571409" evidence="5">
    <location>
        <begin position="29"/>
        <end position="136"/>
    </location>
</feature>
<organism evidence="7 8">
    <name type="scientific">Sulfurifustis variabilis</name>
    <dbReference type="NCBI Taxonomy" id="1675686"/>
    <lineage>
        <taxon>Bacteria</taxon>
        <taxon>Pseudomonadati</taxon>
        <taxon>Pseudomonadota</taxon>
        <taxon>Gammaproteobacteria</taxon>
        <taxon>Acidiferrobacterales</taxon>
        <taxon>Acidiferrobacteraceae</taxon>
        <taxon>Sulfurifustis</taxon>
    </lineage>
</organism>